<dbReference type="InterPro" id="IPR000157">
    <property type="entry name" value="TIR_dom"/>
</dbReference>
<dbReference type="Gene3D" id="3.40.50.10140">
    <property type="entry name" value="Toll/interleukin-1 receptor homology (TIR) domain"/>
    <property type="match status" value="1"/>
</dbReference>
<keyword evidence="2" id="KW-0675">Receptor</keyword>
<accession>A0ABS3A8X4</accession>
<proteinExistence type="predicted"/>
<reference evidence="2 3" key="1">
    <citation type="submission" date="2021-02" db="EMBL/GenBank/DDBJ databases">
        <title>Draft Genome Sequences of 5 Vibrio neptunius Strains Isolated From of Bivalve Hatcheries.</title>
        <authorList>
            <person name="Galvis F."/>
            <person name="Barja J.L."/>
            <person name="Lemos M.L."/>
            <person name="Balado M."/>
        </authorList>
    </citation>
    <scope>NUCLEOTIDE SEQUENCE [LARGE SCALE GENOMIC DNA]</scope>
    <source>
        <strain evidence="2 3">PP-145.98</strain>
    </source>
</reference>
<name>A0ABS3A8X4_9VIBR</name>
<sequence length="158" mass="18576">MLRVFISYCQKDEAYKEVVLNALAPLERAQKIKIWHDGELLVGDEFDNEIAKNLNESDIVIFLLSLDFVNSNYCREIETELAMKQYENEHDKMRIFPIMVRKCVIDELPFQRFNMPFKKVPLKDLDDDELSYTLHEEMKKVVEKINAAKLDASKKKTA</sequence>
<dbReference type="PROSITE" id="PS50104">
    <property type="entry name" value="TIR"/>
    <property type="match status" value="1"/>
</dbReference>
<organism evidence="2 3">
    <name type="scientific">Vibrio neptunius</name>
    <dbReference type="NCBI Taxonomy" id="170651"/>
    <lineage>
        <taxon>Bacteria</taxon>
        <taxon>Pseudomonadati</taxon>
        <taxon>Pseudomonadota</taxon>
        <taxon>Gammaproteobacteria</taxon>
        <taxon>Vibrionales</taxon>
        <taxon>Vibrionaceae</taxon>
        <taxon>Vibrio</taxon>
    </lineage>
</organism>
<dbReference type="RefSeq" id="WP_206372202.1">
    <property type="nucleotide sequence ID" value="NZ_CAWPTM010000128.1"/>
</dbReference>
<evidence type="ECO:0000259" key="1">
    <source>
        <dbReference type="PROSITE" id="PS50104"/>
    </source>
</evidence>
<dbReference type="EMBL" id="JAFHLB010000054">
    <property type="protein sequence ID" value="MBN3580535.1"/>
    <property type="molecule type" value="Genomic_DNA"/>
</dbReference>
<dbReference type="Proteomes" id="UP000779070">
    <property type="component" value="Unassembled WGS sequence"/>
</dbReference>
<dbReference type="Pfam" id="PF13676">
    <property type="entry name" value="TIR_2"/>
    <property type="match status" value="1"/>
</dbReference>
<evidence type="ECO:0000313" key="3">
    <source>
        <dbReference type="Proteomes" id="UP000779070"/>
    </source>
</evidence>
<comment type="caution">
    <text evidence="2">The sequence shown here is derived from an EMBL/GenBank/DDBJ whole genome shotgun (WGS) entry which is preliminary data.</text>
</comment>
<gene>
    <name evidence="2" type="ORF">JYA62_23240</name>
</gene>
<feature type="domain" description="TIR" evidence="1">
    <location>
        <begin position="1"/>
        <end position="145"/>
    </location>
</feature>
<protein>
    <submittedName>
        <fullName evidence="2">Toll/interleukin-1 receptor domain-containing protein</fullName>
    </submittedName>
</protein>
<evidence type="ECO:0000313" key="2">
    <source>
        <dbReference type="EMBL" id="MBN3580535.1"/>
    </source>
</evidence>
<dbReference type="SUPFAM" id="SSF52200">
    <property type="entry name" value="Toll/Interleukin receptor TIR domain"/>
    <property type="match status" value="1"/>
</dbReference>
<dbReference type="InterPro" id="IPR035897">
    <property type="entry name" value="Toll_tir_struct_dom_sf"/>
</dbReference>
<dbReference type="SMART" id="SM00255">
    <property type="entry name" value="TIR"/>
    <property type="match status" value="1"/>
</dbReference>
<keyword evidence="3" id="KW-1185">Reference proteome</keyword>